<evidence type="ECO:0000313" key="3">
    <source>
        <dbReference type="EMBL" id="MBW62240.1"/>
    </source>
</evidence>
<feature type="signal peptide" evidence="2">
    <location>
        <begin position="1"/>
        <end position="18"/>
    </location>
</feature>
<organism evidence="3">
    <name type="scientific">Anopheles marajoara</name>
    <dbReference type="NCBI Taxonomy" id="58244"/>
    <lineage>
        <taxon>Eukaryota</taxon>
        <taxon>Metazoa</taxon>
        <taxon>Ecdysozoa</taxon>
        <taxon>Arthropoda</taxon>
        <taxon>Hexapoda</taxon>
        <taxon>Insecta</taxon>
        <taxon>Pterygota</taxon>
        <taxon>Neoptera</taxon>
        <taxon>Endopterygota</taxon>
        <taxon>Diptera</taxon>
        <taxon>Nematocera</taxon>
        <taxon>Culicoidea</taxon>
        <taxon>Culicidae</taxon>
        <taxon>Anophelinae</taxon>
        <taxon>Anopheles</taxon>
    </lineage>
</organism>
<sequence>MFVVLLLLLLLSMVCVSTKREIRDYTIHGKRARSASPSATTTDGGIGKPGRGMREREEAEMIAECARLEPRALGGVYVAWPRHAHTQ</sequence>
<name>A0A2M4CA86_9DIPT</name>
<dbReference type="AlphaFoldDB" id="A0A2M4CA86"/>
<keyword evidence="2" id="KW-0732">Signal</keyword>
<evidence type="ECO:0000256" key="1">
    <source>
        <dbReference type="SAM" id="MobiDB-lite"/>
    </source>
</evidence>
<evidence type="ECO:0000256" key="2">
    <source>
        <dbReference type="SAM" id="SignalP"/>
    </source>
</evidence>
<protein>
    <submittedName>
        <fullName evidence="3">Putative secreted protein</fullName>
    </submittedName>
</protein>
<feature type="chain" id="PRO_5014921559" evidence="2">
    <location>
        <begin position="19"/>
        <end position="87"/>
    </location>
</feature>
<feature type="region of interest" description="Disordered" evidence="1">
    <location>
        <begin position="30"/>
        <end position="54"/>
    </location>
</feature>
<dbReference type="EMBL" id="GGFJ01013099">
    <property type="protein sequence ID" value="MBW62240.1"/>
    <property type="molecule type" value="Transcribed_RNA"/>
</dbReference>
<accession>A0A2M4CA86</accession>
<proteinExistence type="predicted"/>
<reference evidence="3" key="1">
    <citation type="submission" date="2018-01" db="EMBL/GenBank/DDBJ databases">
        <title>An insight into the sialome of Amazonian anophelines.</title>
        <authorList>
            <person name="Ribeiro J.M."/>
            <person name="Scarpassa V."/>
            <person name="Calvo E."/>
        </authorList>
    </citation>
    <scope>NUCLEOTIDE SEQUENCE</scope>
    <source>
        <tissue evidence="3">Salivary glands</tissue>
    </source>
</reference>